<dbReference type="PIRSF" id="PIRSF000804">
    <property type="entry name" value="DNA_pol_III_b"/>
    <property type="match status" value="1"/>
</dbReference>
<dbReference type="InterPro" id="IPR001001">
    <property type="entry name" value="DNA_polIII_beta"/>
</dbReference>
<feature type="region of interest" description="Disordered" evidence="10">
    <location>
        <begin position="1"/>
        <end position="20"/>
    </location>
</feature>
<evidence type="ECO:0000256" key="8">
    <source>
        <dbReference type="ARBA" id="ARBA00023125"/>
    </source>
</evidence>
<feature type="domain" description="DNA polymerase III beta sliding clamp central" evidence="12">
    <location>
        <begin position="163"/>
        <end position="281"/>
    </location>
</feature>
<sequence>MSAGTNYTSPSPASSAGLARVRRPSIHRPVVEGLPVKFRVERDALADAVAWAARALPSRPPVPVLAGLLLEADAVGVLRLSSFDYEVSARVEVPADVLDAGTALVSGKLLADISRSLPSKPVDVTTDGSKVSVTCGSGRFTLLTMPVEEYPTLPVMPDASGTVAGDIFTQAVGQVSIAASRDETLPILTGIRCEIEGDQITLLATDRYRLAMRTLPWHPGDPSQSSVALVRARTLSDVAKALGSSADVTLALTTGGATEMIGFEAGGRRTTSLLVEGDYPKVRALFPDSVATYALVGTQALTDAVKRVALVAERNTPVRLTFTEGLLTLEAGQGEDAQASEAVESTLVGDDLSIAFNPQFLLDGLGALNSPLVRLSFTQPTKPAVLTPQTDPEGSDDTSYRYLLMPVRIAG</sequence>
<keyword evidence="7 9" id="KW-0239">DNA-directed DNA polymerase</keyword>
<feature type="compositionally biased region" description="Polar residues" evidence="10">
    <location>
        <begin position="1"/>
        <end position="14"/>
    </location>
</feature>
<feature type="domain" description="DNA polymerase III beta sliding clamp N-terminal" evidence="11">
    <location>
        <begin position="37"/>
        <end position="154"/>
    </location>
</feature>
<dbReference type="InterPro" id="IPR022634">
    <property type="entry name" value="DNA_polIII_beta_N"/>
</dbReference>
<dbReference type="SMART" id="SM00480">
    <property type="entry name" value="POL3Bc"/>
    <property type="match status" value="1"/>
</dbReference>
<evidence type="ECO:0000256" key="1">
    <source>
        <dbReference type="ARBA" id="ARBA00004496"/>
    </source>
</evidence>
<evidence type="ECO:0000259" key="13">
    <source>
        <dbReference type="Pfam" id="PF02768"/>
    </source>
</evidence>
<keyword evidence="8" id="KW-0238">DNA-binding</keyword>
<dbReference type="InterPro" id="IPR022635">
    <property type="entry name" value="DNA_polIII_beta_C"/>
</dbReference>
<comment type="subunit">
    <text evidence="9">Forms a ring-shaped head-to-tail homodimer around DNA.</text>
</comment>
<keyword evidence="5 9" id="KW-0548">Nucleotidyltransferase</keyword>
<keyword evidence="15" id="KW-1185">Reference proteome</keyword>
<dbReference type="EMBL" id="JAUSQZ010000001">
    <property type="protein sequence ID" value="MDP9826370.1"/>
    <property type="molecule type" value="Genomic_DNA"/>
</dbReference>
<evidence type="ECO:0000313" key="15">
    <source>
        <dbReference type="Proteomes" id="UP001235712"/>
    </source>
</evidence>
<dbReference type="CDD" id="cd00140">
    <property type="entry name" value="beta_clamp"/>
    <property type="match status" value="1"/>
</dbReference>
<evidence type="ECO:0000256" key="6">
    <source>
        <dbReference type="ARBA" id="ARBA00022705"/>
    </source>
</evidence>
<evidence type="ECO:0000313" key="14">
    <source>
        <dbReference type="EMBL" id="MDP9826370.1"/>
    </source>
</evidence>
<evidence type="ECO:0000256" key="9">
    <source>
        <dbReference type="PIRNR" id="PIRNR000804"/>
    </source>
</evidence>
<comment type="caution">
    <text evidence="14">The sequence shown here is derived from an EMBL/GenBank/DDBJ whole genome shotgun (WGS) entry which is preliminary data.</text>
</comment>
<evidence type="ECO:0000256" key="3">
    <source>
        <dbReference type="ARBA" id="ARBA00022490"/>
    </source>
</evidence>
<dbReference type="Gene3D" id="3.10.150.10">
    <property type="entry name" value="DNA Polymerase III, subunit A, domain 2"/>
    <property type="match status" value="3"/>
</dbReference>
<dbReference type="NCBIfam" id="TIGR00663">
    <property type="entry name" value="dnan"/>
    <property type="match status" value="1"/>
</dbReference>
<dbReference type="Pfam" id="PF02768">
    <property type="entry name" value="DNA_pol3_beta_3"/>
    <property type="match status" value="1"/>
</dbReference>
<name>A0ABT9P2P9_9ACTN</name>
<gene>
    <name evidence="14" type="ORF">J2S57_002119</name>
</gene>
<dbReference type="SUPFAM" id="SSF55979">
    <property type="entry name" value="DNA clamp"/>
    <property type="match status" value="3"/>
</dbReference>
<comment type="subcellular location">
    <subcellularLocation>
        <location evidence="1 9">Cytoplasm</location>
    </subcellularLocation>
</comment>
<organism evidence="14 15">
    <name type="scientific">Kineosporia succinea</name>
    <dbReference type="NCBI Taxonomy" id="84632"/>
    <lineage>
        <taxon>Bacteria</taxon>
        <taxon>Bacillati</taxon>
        <taxon>Actinomycetota</taxon>
        <taxon>Actinomycetes</taxon>
        <taxon>Kineosporiales</taxon>
        <taxon>Kineosporiaceae</taxon>
        <taxon>Kineosporia</taxon>
    </lineage>
</organism>
<dbReference type="InterPro" id="IPR046938">
    <property type="entry name" value="DNA_clamp_sf"/>
</dbReference>
<proteinExistence type="inferred from homology"/>
<evidence type="ECO:0000259" key="12">
    <source>
        <dbReference type="Pfam" id="PF02767"/>
    </source>
</evidence>
<dbReference type="Pfam" id="PF02767">
    <property type="entry name" value="DNA_pol3_beta_2"/>
    <property type="match status" value="1"/>
</dbReference>
<dbReference type="InterPro" id="IPR022637">
    <property type="entry name" value="DNA_polIII_beta_cen"/>
</dbReference>
<dbReference type="PANTHER" id="PTHR30478:SF0">
    <property type="entry name" value="BETA SLIDING CLAMP"/>
    <property type="match status" value="1"/>
</dbReference>
<keyword evidence="3 9" id="KW-0963">Cytoplasm</keyword>
<evidence type="ECO:0000256" key="5">
    <source>
        <dbReference type="ARBA" id="ARBA00022695"/>
    </source>
</evidence>
<dbReference type="Pfam" id="PF00712">
    <property type="entry name" value="DNA_pol3_beta"/>
    <property type="match status" value="1"/>
</dbReference>
<dbReference type="PANTHER" id="PTHR30478">
    <property type="entry name" value="DNA POLYMERASE III SUBUNIT BETA"/>
    <property type="match status" value="1"/>
</dbReference>
<evidence type="ECO:0000256" key="7">
    <source>
        <dbReference type="ARBA" id="ARBA00022932"/>
    </source>
</evidence>
<reference evidence="14 15" key="1">
    <citation type="submission" date="2023-07" db="EMBL/GenBank/DDBJ databases">
        <title>Sequencing the genomes of 1000 actinobacteria strains.</title>
        <authorList>
            <person name="Klenk H.-P."/>
        </authorList>
    </citation>
    <scope>NUCLEOTIDE SEQUENCE [LARGE SCALE GENOMIC DNA]</scope>
    <source>
        <strain evidence="14 15">DSM 44388</strain>
    </source>
</reference>
<keyword evidence="4 9" id="KW-0808">Transferase</keyword>
<dbReference type="Proteomes" id="UP001235712">
    <property type="component" value="Unassembled WGS sequence"/>
</dbReference>
<evidence type="ECO:0000256" key="10">
    <source>
        <dbReference type="SAM" id="MobiDB-lite"/>
    </source>
</evidence>
<evidence type="ECO:0000256" key="4">
    <source>
        <dbReference type="ARBA" id="ARBA00022679"/>
    </source>
</evidence>
<feature type="domain" description="DNA polymerase III beta sliding clamp C-terminal" evidence="13">
    <location>
        <begin position="284"/>
        <end position="393"/>
    </location>
</feature>
<accession>A0ABT9P2P9</accession>
<comment type="similarity">
    <text evidence="2 9">Belongs to the beta sliding clamp family.</text>
</comment>
<keyword evidence="6 9" id="KW-0235">DNA replication</keyword>
<protein>
    <recommendedName>
        <fullName evidence="9">Beta sliding clamp</fullName>
    </recommendedName>
</protein>
<dbReference type="GO" id="GO:0003887">
    <property type="term" value="F:DNA-directed DNA polymerase activity"/>
    <property type="evidence" value="ECO:0007669"/>
    <property type="project" value="UniProtKB-EC"/>
</dbReference>
<evidence type="ECO:0000256" key="2">
    <source>
        <dbReference type="ARBA" id="ARBA00010752"/>
    </source>
</evidence>
<comment type="function">
    <text evidence="9">Confers DNA tethering and processivity to DNA polymerases and other proteins. Acts as a clamp, forming a ring around DNA (a reaction catalyzed by the clamp-loading complex) which diffuses in an ATP-independent manner freely and bidirectionally along dsDNA. Initially characterized for its ability to contact the catalytic subunit of DNA polymerase III (Pol III), a complex, multichain enzyme responsible for most of the replicative synthesis in bacteria; Pol III exhibits 3'-5' exonuclease proofreading activity. The beta chain is required for initiation of replication as well as for processivity of DNA replication.</text>
</comment>
<evidence type="ECO:0000259" key="11">
    <source>
        <dbReference type="Pfam" id="PF00712"/>
    </source>
</evidence>